<gene>
    <name evidence="3" type="ORF">POL67_18020</name>
</gene>
<keyword evidence="2" id="KW-0732">Signal</keyword>
<evidence type="ECO:0000313" key="3">
    <source>
        <dbReference type="EMBL" id="MDC0743253.1"/>
    </source>
</evidence>
<protein>
    <submittedName>
        <fullName evidence="3">Uncharacterized protein</fullName>
    </submittedName>
</protein>
<evidence type="ECO:0000256" key="1">
    <source>
        <dbReference type="SAM" id="MobiDB-lite"/>
    </source>
</evidence>
<name>A0ABT5EQ03_9BACT</name>
<proteinExistence type="predicted"/>
<evidence type="ECO:0000256" key="2">
    <source>
        <dbReference type="SAM" id="SignalP"/>
    </source>
</evidence>
<accession>A0ABT5EQ03</accession>
<keyword evidence="4" id="KW-1185">Reference proteome</keyword>
<sequence length="179" mass="19026">MRPFNWSFSKRISLALALGVAACGGGQTPPPPPPPQPQVTPPPPVATTPTPPAPKAAPSATAANPEPPPGKYTTEIVIHQAEIHGKVKLKAGKKLLIEPLVATSQTVPQKGNKAEIFRVIGKNGAESDWLLVAEGEVGETWAQGKSVEVTVLDEKDAPIDGQKAFHFAPGTMVRLRWQW</sequence>
<dbReference type="Proteomes" id="UP001221411">
    <property type="component" value="Unassembled WGS sequence"/>
</dbReference>
<reference evidence="3 4" key="1">
    <citation type="submission" date="2022-11" db="EMBL/GenBank/DDBJ databases">
        <title>Minimal conservation of predation-associated metabolite biosynthetic gene clusters underscores biosynthetic potential of Myxococcota including descriptions for ten novel species: Archangium lansinium sp. nov., Myxococcus landrumus sp. nov., Nannocystis bai.</title>
        <authorList>
            <person name="Ahearne A."/>
            <person name="Stevens C."/>
            <person name="Dowd S."/>
        </authorList>
    </citation>
    <scope>NUCLEOTIDE SEQUENCE [LARGE SCALE GENOMIC DNA]</scope>
    <source>
        <strain evidence="3 4">RJM3</strain>
    </source>
</reference>
<comment type="caution">
    <text evidence="3">The sequence shown here is derived from an EMBL/GenBank/DDBJ whole genome shotgun (WGS) entry which is preliminary data.</text>
</comment>
<dbReference type="RefSeq" id="WP_271918612.1">
    <property type="nucleotide sequence ID" value="NZ_JAQNDO010000001.1"/>
</dbReference>
<feature type="chain" id="PRO_5046822337" evidence="2">
    <location>
        <begin position="23"/>
        <end position="179"/>
    </location>
</feature>
<dbReference type="PROSITE" id="PS51257">
    <property type="entry name" value="PROKAR_LIPOPROTEIN"/>
    <property type="match status" value="1"/>
</dbReference>
<dbReference type="EMBL" id="JAQNDO010000001">
    <property type="protein sequence ID" value="MDC0743253.1"/>
    <property type="molecule type" value="Genomic_DNA"/>
</dbReference>
<feature type="region of interest" description="Disordered" evidence="1">
    <location>
        <begin position="22"/>
        <end position="72"/>
    </location>
</feature>
<feature type="compositionally biased region" description="Pro residues" evidence="1">
    <location>
        <begin position="28"/>
        <end position="55"/>
    </location>
</feature>
<evidence type="ECO:0000313" key="4">
    <source>
        <dbReference type="Proteomes" id="UP001221411"/>
    </source>
</evidence>
<feature type="signal peptide" evidence="2">
    <location>
        <begin position="1"/>
        <end position="22"/>
    </location>
</feature>
<organism evidence="3 4">
    <name type="scientific">Polyangium mundeleinium</name>
    <dbReference type="NCBI Taxonomy" id="2995306"/>
    <lineage>
        <taxon>Bacteria</taxon>
        <taxon>Pseudomonadati</taxon>
        <taxon>Myxococcota</taxon>
        <taxon>Polyangia</taxon>
        <taxon>Polyangiales</taxon>
        <taxon>Polyangiaceae</taxon>
        <taxon>Polyangium</taxon>
    </lineage>
</organism>